<proteinExistence type="predicted"/>
<feature type="transmembrane region" description="Helical" evidence="2">
    <location>
        <begin position="612"/>
        <end position="631"/>
    </location>
</feature>
<feature type="region of interest" description="Disordered" evidence="1">
    <location>
        <begin position="679"/>
        <end position="718"/>
    </location>
</feature>
<feature type="compositionally biased region" description="Low complexity" evidence="1">
    <location>
        <begin position="391"/>
        <end position="414"/>
    </location>
</feature>
<evidence type="ECO:0000256" key="2">
    <source>
        <dbReference type="SAM" id="Phobius"/>
    </source>
</evidence>
<feature type="compositionally biased region" description="Gly residues" evidence="1">
    <location>
        <begin position="376"/>
        <end position="390"/>
    </location>
</feature>
<dbReference type="Proteomes" id="UP000078113">
    <property type="component" value="Unassembled WGS sequence"/>
</dbReference>
<protein>
    <submittedName>
        <fullName evidence="3">Uncharacterized protein</fullName>
    </submittedName>
</protein>
<organism evidence="3 4">
    <name type="scientific">Tilletia walkeri</name>
    <dbReference type="NCBI Taxonomy" id="117179"/>
    <lineage>
        <taxon>Eukaryota</taxon>
        <taxon>Fungi</taxon>
        <taxon>Dikarya</taxon>
        <taxon>Basidiomycota</taxon>
        <taxon>Ustilaginomycotina</taxon>
        <taxon>Exobasidiomycetes</taxon>
        <taxon>Tilletiales</taxon>
        <taxon>Tilletiaceae</taxon>
        <taxon>Tilletia</taxon>
    </lineage>
</organism>
<feature type="compositionally biased region" description="Basic and acidic residues" evidence="1">
    <location>
        <begin position="432"/>
        <end position="444"/>
    </location>
</feature>
<evidence type="ECO:0000256" key="1">
    <source>
        <dbReference type="SAM" id="MobiDB-lite"/>
    </source>
</evidence>
<accession>A0A8X7T317</accession>
<name>A0A8X7T317_9BASI</name>
<reference evidence="3" key="2">
    <citation type="journal article" date="2019" name="IMA Fungus">
        <title>Genome sequencing and comparison of five Tilletia species to identify candidate genes for the detection of regulated species infecting wheat.</title>
        <authorList>
            <person name="Nguyen H.D.T."/>
            <person name="Sultana T."/>
            <person name="Kesanakurti P."/>
            <person name="Hambleton S."/>
        </authorList>
    </citation>
    <scope>NUCLEOTIDE SEQUENCE</scope>
    <source>
        <strain evidence="3">DAOMC 236422</strain>
    </source>
</reference>
<sequence length="718" mass="75996">MTTPSAAATIAAEGGSKDKNDLANLQQTRSQLINMLTLLDPVTAASLSQSQQQQQQQQQTLGPGLSQVLIPLLAPILQPLDQLKQQQQPHFANTIRTALHQAGELAKALSTDIADDNKDNNTKRKNPSPPIQQALDLIHRATSATTSSSSEDVLHPILLLRKRKRQAEDAQRAARRRRTADTVAFIESTSLSSISASRIDSQVPPAKKQRSRQLCFPPPPPVNLNAHTEELLLRSQTLESYLAAIQAHPAWKQPRLASHSTSNNTLGAGAQQKDESDVRIHRITLSVYSSALSASTSRWSSLLYSSSSGTDSERGQIETSSSSSAAILVQIEGVLQALLTLGLRRSDLQNKPRVVLVHANIRRALEMEPLDDGKAGSAGGGGGGGGGAGMGSAQQQSQGALPGSAHLSSSSPLHRSLSSDLMAFLARERERERLSVTATERSDLMEEDGDGEREGPAIWREVGMALMFVRGLRTVEDSSVPASLLSSPEEVGGDTRRKTTTTLGFTHFLDMDRTQDGSAEEEETEGGGKGDAVGAGRSLDFQFGQAPVRWAWCAASQEGGSSLDGSSGEWLAFNYAAAATAPLDTAATGDGLMGMGMNGIGMGMNMGMGMGLGMGMGMGMNMGMNMMPLPMSMQMPLPLPMSMQMPMAPPMQMPVSMPLPMPMGMPSMPMSMSMPMPMSNPFGGHPDPSSSGAGPHSSGGMMGISMPMSMPSSSIAPS</sequence>
<reference evidence="3" key="1">
    <citation type="submission" date="2016-04" db="EMBL/GenBank/DDBJ databases">
        <authorList>
            <person name="Nguyen H.D."/>
            <person name="Samba Siva P."/>
            <person name="Cullis J."/>
            <person name="Levesque C.A."/>
            <person name="Hambleton S."/>
        </authorList>
    </citation>
    <scope>NUCLEOTIDE SEQUENCE</scope>
    <source>
        <strain evidence="3">DAOMC 236422</strain>
    </source>
</reference>
<feature type="region of interest" description="Disordered" evidence="1">
    <location>
        <begin position="368"/>
        <end position="414"/>
    </location>
</feature>
<keyword evidence="2" id="KW-0472">Membrane</keyword>
<gene>
    <name evidence="3" type="ORF">A4X09_0g6055</name>
</gene>
<dbReference type="EMBL" id="LWDG02000354">
    <property type="protein sequence ID" value="KAE8266293.1"/>
    <property type="molecule type" value="Genomic_DNA"/>
</dbReference>
<keyword evidence="4" id="KW-1185">Reference proteome</keyword>
<feature type="region of interest" description="Disordered" evidence="1">
    <location>
        <begin position="253"/>
        <end position="273"/>
    </location>
</feature>
<feature type="region of interest" description="Disordered" evidence="1">
    <location>
        <begin position="483"/>
        <end position="534"/>
    </location>
</feature>
<keyword evidence="2" id="KW-0812">Transmembrane</keyword>
<dbReference type="AlphaFoldDB" id="A0A8X7T317"/>
<feature type="region of interest" description="Disordered" evidence="1">
    <location>
        <begin position="432"/>
        <end position="454"/>
    </location>
</feature>
<evidence type="ECO:0000313" key="4">
    <source>
        <dbReference type="Proteomes" id="UP000078113"/>
    </source>
</evidence>
<evidence type="ECO:0000313" key="3">
    <source>
        <dbReference type="EMBL" id="KAE8266293.1"/>
    </source>
</evidence>
<comment type="caution">
    <text evidence="3">The sequence shown here is derived from an EMBL/GenBank/DDBJ whole genome shotgun (WGS) entry which is preliminary data.</text>
</comment>
<keyword evidence="2" id="KW-1133">Transmembrane helix</keyword>